<dbReference type="SUPFAM" id="SSF47226">
    <property type="entry name" value="Histidine-containing phosphotransfer domain, HPT domain"/>
    <property type="match status" value="1"/>
</dbReference>
<keyword evidence="1" id="KW-0902">Two-component regulatory system</keyword>
<feature type="modified residue" description="Phosphohistidine" evidence="2">
    <location>
        <position position="60"/>
    </location>
</feature>
<dbReference type="EMBL" id="AMXE01000048">
    <property type="protein sequence ID" value="ENO86801.1"/>
    <property type="molecule type" value="Genomic_DNA"/>
</dbReference>
<evidence type="ECO:0000313" key="4">
    <source>
        <dbReference type="EMBL" id="ENO86801.1"/>
    </source>
</evidence>
<accession>N6XYB1</accession>
<dbReference type="InterPro" id="IPR036641">
    <property type="entry name" value="HPT_dom_sf"/>
</dbReference>
<reference evidence="4 5" key="1">
    <citation type="submission" date="2012-09" db="EMBL/GenBank/DDBJ databases">
        <title>Draft Genome Sequences of 6 Strains from Genus Thauera.</title>
        <authorList>
            <person name="Liu B."/>
            <person name="Shapleigh J.P."/>
            <person name="Frostegard A.H."/>
        </authorList>
    </citation>
    <scope>NUCLEOTIDE SEQUENCE [LARGE SCALE GENOMIC DNA]</scope>
    <source>
        <strain evidence="5">47Lol / DSM 12138</strain>
    </source>
</reference>
<dbReference type="OrthoDB" id="8527537at2"/>
<dbReference type="AlphaFoldDB" id="N6XYB1"/>
<sequence length="120" mass="13150">MHAPRYTHFDPQALLVDLFDNTEIVRTVLGTFENWHSSVQNDLRTAAEAGNTARLSRIAHTLRGTLAQIHAAHAADMATALELRCKAPAQDFLPGPADIEALQRELHAVADEVADYLALP</sequence>
<organism evidence="4 5">
    <name type="scientific">Thauera linaloolentis (strain DSM 12138 / JCM 21573 / CCUG 41526 / CIP 105981 / IAM 15112 / NBRC 102519 / 47Lol)</name>
    <dbReference type="NCBI Taxonomy" id="1123367"/>
    <lineage>
        <taxon>Bacteria</taxon>
        <taxon>Pseudomonadati</taxon>
        <taxon>Pseudomonadota</taxon>
        <taxon>Betaproteobacteria</taxon>
        <taxon>Rhodocyclales</taxon>
        <taxon>Zoogloeaceae</taxon>
        <taxon>Thauera</taxon>
    </lineage>
</organism>
<dbReference type="Gene3D" id="1.20.120.160">
    <property type="entry name" value="HPT domain"/>
    <property type="match status" value="1"/>
</dbReference>
<dbReference type="RefSeq" id="WP_004339624.1">
    <property type="nucleotide sequence ID" value="NZ_AMXE01000048.1"/>
</dbReference>
<name>N6XYB1_THAL4</name>
<protein>
    <submittedName>
        <fullName evidence="4">Hpt domain-containing protein</fullName>
    </submittedName>
</protein>
<evidence type="ECO:0000256" key="2">
    <source>
        <dbReference type="PROSITE-ProRule" id="PRU00110"/>
    </source>
</evidence>
<evidence type="ECO:0000256" key="1">
    <source>
        <dbReference type="ARBA" id="ARBA00023012"/>
    </source>
</evidence>
<dbReference type="PROSITE" id="PS50894">
    <property type="entry name" value="HPT"/>
    <property type="match status" value="1"/>
</dbReference>
<dbReference type="InterPro" id="IPR008207">
    <property type="entry name" value="Sig_transdc_His_kin_Hpt_dom"/>
</dbReference>
<comment type="caution">
    <text evidence="4">The sequence shown here is derived from an EMBL/GenBank/DDBJ whole genome shotgun (WGS) entry which is preliminary data.</text>
</comment>
<evidence type="ECO:0000313" key="5">
    <source>
        <dbReference type="Proteomes" id="UP000013232"/>
    </source>
</evidence>
<evidence type="ECO:0000259" key="3">
    <source>
        <dbReference type="PROSITE" id="PS50894"/>
    </source>
</evidence>
<dbReference type="Proteomes" id="UP000013232">
    <property type="component" value="Unassembled WGS sequence"/>
</dbReference>
<dbReference type="Pfam" id="PF01627">
    <property type="entry name" value="Hpt"/>
    <property type="match status" value="1"/>
</dbReference>
<dbReference type="eggNOG" id="COG2198">
    <property type="taxonomic scope" value="Bacteria"/>
</dbReference>
<dbReference type="STRING" id="1123367.GCA_000621305_00843"/>
<gene>
    <name evidence="4" type="ORF">C666_12355</name>
</gene>
<keyword evidence="2" id="KW-0597">Phosphoprotein</keyword>
<feature type="domain" description="HPt" evidence="3">
    <location>
        <begin position="21"/>
        <end position="120"/>
    </location>
</feature>
<keyword evidence="5" id="KW-1185">Reference proteome</keyword>
<dbReference type="GO" id="GO:0004672">
    <property type="term" value="F:protein kinase activity"/>
    <property type="evidence" value="ECO:0007669"/>
    <property type="project" value="UniProtKB-ARBA"/>
</dbReference>
<proteinExistence type="predicted"/>
<dbReference type="GO" id="GO:0000160">
    <property type="term" value="P:phosphorelay signal transduction system"/>
    <property type="evidence" value="ECO:0007669"/>
    <property type="project" value="UniProtKB-KW"/>
</dbReference>